<feature type="transmembrane region" description="Helical" evidence="1">
    <location>
        <begin position="12"/>
        <end position="31"/>
    </location>
</feature>
<gene>
    <name evidence="2" type="ORF">ACFPVW_03445</name>
</gene>
<evidence type="ECO:0000256" key="1">
    <source>
        <dbReference type="SAM" id="Phobius"/>
    </source>
</evidence>
<keyword evidence="1" id="KW-0812">Transmembrane</keyword>
<reference evidence="3" key="1">
    <citation type="journal article" date="2019" name="Int. J. Syst. Evol. Microbiol.">
        <title>The Global Catalogue of Microorganisms (GCM) 10K type strain sequencing project: providing services to taxonomists for standard genome sequencing and annotation.</title>
        <authorList>
            <consortium name="The Broad Institute Genomics Platform"/>
            <consortium name="The Broad Institute Genome Sequencing Center for Infectious Disease"/>
            <person name="Wu L."/>
            <person name="Ma J."/>
        </authorList>
    </citation>
    <scope>NUCLEOTIDE SEQUENCE [LARGE SCALE GENOMIC DNA]</scope>
    <source>
        <strain evidence="3">KCTC 15012</strain>
    </source>
</reference>
<dbReference type="Proteomes" id="UP001596132">
    <property type="component" value="Unassembled WGS sequence"/>
</dbReference>
<keyword evidence="1" id="KW-1133">Transmembrane helix</keyword>
<proteinExistence type="predicted"/>
<dbReference type="RefSeq" id="WP_082041434.1">
    <property type="nucleotide sequence ID" value="NZ_CDDF01000005.1"/>
</dbReference>
<comment type="caution">
    <text evidence="2">The sequence shown here is derived from an EMBL/GenBank/DDBJ whole genome shotgun (WGS) entry which is preliminary data.</text>
</comment>
<sequence length="88" mass="9744">MGKNEPAQAPQRVFLSAFKSGLAITVPVGLIPEFIRQDFHMDLFSPAAGRLYLVIVFSAAVYAGITWLFHHLMNIRKKSGENNRVGGE</sequence>
<organism evidence="2 3">
    <name type="scientific">Aeromonas eucrenophila</name>
    <dbReference type="NCBI Taxonomy" id="649"/>
    <lineage>
        <taxon>Bacteria</taxon>
        <taxon>Pseudomonadati</taxon>
        <taxon>Pseudomonadota</taxon>
        <taxon>Gammaproteobacteria</taxon>
        <taxon>Aeromonadales</taxon>
        <taxon>Aeromonadaceae</taxon>
        <taxon>Aeromonas</taxon>
    </lineage>
</organism>
<evidence type="ECO:0000313" key="2">
    <source>
        <dbReference type="EMBL" id="MFC5705145.1"/>
    </source>
</evidence>
<keyword evidence="3" id="KW-1185">Reference proteome</keyword>
<accession>A0ABW0Y6E1</accession>
<protein>
    <submittedName>
        <fullName evidence="2">Uncharacterized protein</fullName>
    </submittedName>
</protein>
<evidence type="ECO:0000313" key="3">
    <source>
        <dbReference type="Proteomes" id="UP001596132"/>
    </source>
</evidence>
<feature type="transmembrane region" description="Helical" evidence="1">
    <location>
        <begin position="51"/>
        <end position="69"/>
    </location>
</feature>
<keyword evidence="1" id="KW-0472">Membrane</keyword>
<name>A0ABW0Y6E1_9GAMM</name>
<dbReference type="EMBL" id="JBHSPP010000005">
    <property type="protein sequence ID" value="MFC5705145.1"/>
    <property type="molecule type" value="Genomic_DNA"/>
</dbReference>